<dbReference type="AlphaFoldDB" id="A0A6A4VBF8"/>
<keyword evidence="1" id="KW-0694">RNA-binding</keyword>
<organism evidence="3 4">
    <name type="scientific">Amphibalanus amphitrite</name>
    <name type="common">Striped barnacle</name>
    <name type="synonym">Balanus amphitrite</name>
    <dbReference type="NCBI Taxonomy" id="1232801"/>
    <lineage>
        <taxon>Eukaryota</taxon>
        <taxon>Metazoa</taxon>
        <taxon>Ecdysozoa</taxon>
        <taxon>Arthropoda</taxon>
        <taxon>Crustacea</taxon>
        <taxon>Multicrustacea</taxon>
        <taxon>Cirripedia</taxon>
        <taxon>Thoracica</taxon>
        <taxon>Thoracicalcarea</taxon>
        <taxon>Balanomorpha</taxon>
        <taxon>Balanoidea</taxon>
        <taxon>Balanidae</taxon>
        <taxon>Amphibalaninae</taxon>
        <taxon>Amphibalanus</taxon>
    </lineage>
</organism>
<keyword evidence="1" id="KW-0963">Cytoplasm</keyword>
<dbReference type="GO" id="GO:0005737">
    <property type="term" value="C:cytoplasm"/>
    <property type="evidence" value="ECO:0007669"/>
    <property type="project" value="UniProtKB-SubCell"/>
</dbReference>
<accession>A0A6A4VBF8</accession>
<evidence type="ECO:0000313" key="3">
    <source>
        <dbReference type="EMBL" id="KAF0288590.1"/>
    </source>
</evidence>
<dbReference type="GO" id="GO:0000460">
    <property type="term" value="P:maturation of 5.8S rRNA"/>
    <property type="evidence" value="ECO:0007669"/>
    <property type="project" value="TreeGrafter"/>
</dbReference>
<dbReference type="GO" id="GO:0003677">
    <property type="term" value="F:DNA binding"/>
    <property type="evidence" value="ECO:0007669"/>
    <property type="project" value="UniProtKB-KW"/>
</dbReference>
<evidence type="ECO:0000256" key="2">
    <source>
        <dbReference type="SAM" id="MobiDB-lite"/>
    </source>
</evidence>
<feature type="region of interest" description="Disordered" evidence="2">
    <location>
        <begin position="42"/>
        <end position="78"/>
    </location>
</feature>
<keyword evidence="1" id="KW-0539">Nucleus</keyword>
<evidence type="ECO:0000256" key="1">
    <source>
        <dbReference type="RuleBase" id="RU368003"/>
    </source>
</evidence>
<dbReference type="Proteomes" id="UP000440578">
    <property type="component" value="Unassembled WGS sequence"/>
</dbReference>
<dbReference type="PANTHER" id="PTHR15341">
    <property type="entry name" value="SUN-COR STEROID HORMONE RECEPTOR CO-REPRESSOR"/>
    <property type="match status" value="1"/>
</dbReference>
<sequence length="78" mass="9081">MNRVYLRTRGEDTQEHGIKTELERLKTTMLRVKEIEDKAKAMRVDRPAAHRMVSKSLWQAKERAPKGTPGEYRAARDS</sequence>
<dbReference type="GO" id="GO:0000178">
    <property type="term" value="C:exosome (RNase complex)"/>
    <property type="evidence" value="ECO:0007669"/>
    <property type="project" value="TreeGrafter"/>
</dbReference>
<proteinExistence type="inferred from homology"/>
<comment type="caution">
    <text evidence="3">The sequence shown here is derived from an EMBL/GenBank/DDBJ whole genome shotgun (WGS) entry which is preliminary data.</text>
</comment>
<dbReference type="InterPro" id="IPR011082">
    <property type="entry name" value="Exosome-assoc_fac/DNA_repair"/>
</dbReference>
<reference evidence="3 4" key="1">
    <citation type="submission" date="2019-07" db="EMBL/GenBank/DDBJ databases">
        <title>Draft genome assembly of a fouling barnacle, Amphibalanus amphitrite (Darwin, 1854): The first reference genome for Thecostraca.</title>
        <authorList>
            <person name="Kim W."/>
        </authorList>
    </citation>
    <scope>NUCLEOTIDE SEQUENCE [LARGE SCALE GENOMIC DNA]</scope>
    <source>
        <strain evidence="3">SNU_AA5</strain>
        <tissue evidence="3">Soma without cirri and trophi</tissue>
    </source>
</reference>
<name>A0A6A4VBF8_AMPAM</name>
<dbReference type="OrthoDB" id="1421013at2759"/>
<keyword evidence="4" id="KW-1185">Reference proteome</keyword>
<keyword evidence="1" id="KW-0698">rRNA processing</keyword>
<comment type="subunit">
    <text evidence="1">Monomer and homodimer.</text>
</comment>
<comment type="function">
    <text evidence="1">Plays a role in the recruitment of the exosome to pre-rRNA to mediate the 3'-5' end processing of the 5.8S rRNA.</text>
</comment>
<protein>
    <recommendedName>
        <fullName evidence="1">Nuclear nucleic acid-binding protein C1D</fullName>
    </recommendedName>
</protein>
<dbReference type="EMBL" id="VIIS01002099">
    <property type="protein sequence ID" value="KAF0288590.1"/>
    <property type="molecule type" value="Genomic_DNA"/>
</dbReference>
<comment type="similarity">
    <text evidence="1">Belongs to the C1D family.</text>
</comment>
<dbReference type="GO" id="GO:0010468">
    <property type="term" value="P:regulation of gene expression"/>
    <property type="evidence" value="ECO:0007669"/>
    <property type="project" value="TreeGrafter"/>
</dbReference>
<comment type="subcellular location">
    <subcellularLocation>
        <location evidence="1">Cytoplasm</location>
    </subcellularLocation>
    <subcellularLocation>
        <location evidence="1">Nucleus</location>
        <location evidence="1">Nucleolus</location>
    </subcellularLocation>
    <subcellularLocation>
        <location evidence="1">Nucleus</location>
    </subcellularLocation>
</comment>
<dbReference type="GO" id="GO:0003723">
    <property type="term" value="F:RNA binding"/>
    <property type="evidence" value="ECO:0007669"/>
    <property type="project" value="UniProtKB-UniRule"/>
</dbReference>
<dbReference type="GO" id="GO:0005730">
    <property type="term" value="C:nucleolus"/>
    <property type="evidence" value="ECO:0007669"/>
    <property type="project" value="UniProtKB-SubCell"/>
</dbReference>
<gene>
    <name evidence="3" type="primary">C1D</name>
    <name evidence="3" type="ORF">FJT64_013036</name>
</gene>
<keyword evidence="1" id="KW-0238">DNA-binding</keyword>
<evidence type="ECO:0000313" key="4">
    <source>
        <dbReference type="Proteomes" id="UP000440578"/>
    </source>
</evidence>
<dbReference type="PANTHER" id="PTHR15341:SF3">
    <property type="entry name" value="NUCLEAR NUCLEIC ACID-BINDING PROTEIN C1D"/>
    <property type="match status" value="1"/>
</dbReference>